<accession>A0A2I0B1A8</accession>
<gene>
    <name evidence="1" type="ORF">AXF42_Ash018188</name>
</gene>
<protein>
    <submittedName>
        <fullName evidence="1">Uncharacterized protein</fullName>
    </submittedName>
</protein>
<name>A0A2I0B1A8_9ASPA</name>
<evidence type="ECO:0000313" key="2">
    <source>
        <dbReference type="Proteomes" id="UP000236161"/>
    </source>
</evidence>
<dbReference type="Proteomes" id="UP000236161">
    <property type="component" value="Unassembled WGS sequence"/>
</dbReference>
<proteinExistence type="predicted"/>
<reference evidence="1 2" key="1">
    <citation type="journal article" date="2017" name="Nature">
        <title>The Apostasia genome and the evolution of orchids.</title>
        <authorList>
            <person name="Zhang G.Q."/>
            <person name="Liu K.W."/>
            <person name="Li Z."/>
            <person name="Lohaus R."/>
            <person name="Hsiao Y.Y."/>
            <person name="Niu S.C."/>
            <person name="Wang J.Y."/>
            <person name="Lin Y.C."/>
            <person name="Xu Q."/>
            <person name="Chen L.J."/>
            <person name="Yoshida K."/>
            <person name="Fujiwara S."/>
            <person name="Wang Z.W."/>
            <person name="Zhang Y.Q."/>
            <person name="Mitsuda N."/>
            <person name="Wang M."/>
            <person name="Liu G.H."/>
            <person name="Pecoraro L."/>
            <person name="Huang H.X."/>
            <person name="Xiao X.J."/>
            <person name="Lin M."/>
            <person name="Wu X.Y."/>
            <person name="Wu W.L."/>
            <person name="Chen Y.Y."/>
            <person name="Chang S.B."/>
            <person name="Sakamoto S."/>
            <person name="Ohme-Takagi M."/>
            <person name="Yagi M."/>
            <person name="Zeng S.J."/>
            <person name="Shen C.Y."/>
            <person name="Yeh C.M."/>
            <person name="Luo Y.B."/>
            <person name="Tsai W.C."/>
            <person name="Van de Peer Y."/>
            <person name="Liu Z.J."/>
        </authorList>
    </citation>
    <scope>NUCLEOTIDE SEQUENCE [LARGE SCALE GENOMIC DNA]</scope>
    <source>
        <strain evidence="2">cv. Shenzhen</strain>
        <tissue evidence="1">Stem</tissue>
    </source>
</reference>
<organism evidence="1 2">
    <name type="scientific">Apostasia shenzhenica</name>
    <dbReference type="NCBI Taxonomy" id="1088818"/>
    <lineage>
        <taxon>Eukaryota</taxon>
        <taxon>Viridiplantae</taxon>
        <taxon>Streptophyta</taxon>
        <taxon>Embryophyta</taxon>
        <taxon>Tracheophyta</taxon>
        <taxon>Spermatophyta</taxon>
        <taxon>Magnoliopsida</taxon>
        <taxon>Liliopsida</taxon>
        <taxon>Asparagales</taxon>
        <taxon>Orchidaceae</taxon>
        <taxon>Apostasioideae</taxon>
        <taxon>Apostasia</taxon>
    </lineage>
</organism>
<keyword evidence="2" id="KW-1185">Reference proteome</keyword>
<dbReference type="AlphaFoldDB" id="A0A2I0B1A8"/>
<evidence type="ECO:0000313" key="1">
    <source>
        <dbReference type="EMBL" id="PKA61575.1"/>
    </source>
</evidence>
<dbReference type="EMBL" id="KZ451928">
    <property type="protein sequence ID" value="PKA61575.1"/>
    <property type="molecule type" value="Genomic_DNA"/>
</dbReference>
<sequence length="86" mass="8994">MGGGPRVCPRGAFKALEKIEQKTDLVVRTALAACGGVCGTCPGRLRFSWPSGPPGMHPAGYAVGYLMVPPNKCEVPARLLRLQASA</sequence>